<sequence length="775" mass="89239">MNGAPMIVFPMSEDDASTSTSRASSSVSAASESSDSSLKQKYSQSNDCSSTATSAISRKRQSMMLISKDARAHWKSLPSEWQLEKEFVLVALRQSPTLPEKADFERQLPQRLRFDKDIVLAFCHRPDFLQLYDERHLFVPGCWTHDREIMLAYCQKIPRSLQECSEDLCDSEEIVHAAVKVAGMELQYASMRLQEDKETIKLACKSHGGALGFCPPGPTRSELVQDRHFMLHTVLANPGGGAMWKLLPNSMEEDAELLLMALRHGLHFRDIPKALMNLEFLTMAIRANSKLYLELTKPWREQECLSREALISEASDAEIHAKALEECPQLRRNRVVILQIARNGSRDLLHEIVSANDFQYQDDLEVMKIAIQQNSKFFDYASARLQQMPEIILVSITPHTAWNTIKNVSWTIQRMHPEIPVRAVELSVARNLRYMPSHIPEDLWSSSRDLGIAWIRRGGQIIDAIEQQLRRDKPMGLEVAKHNWAEFYKVGKVLLKDRKFMLQALKEDGRVIRFADEELIQDMDILMSAVAYHPIPSTLSTTFHGIYNLDELKRHVETKLQLHSTFLLDFLRGIAISPQPNMAPNLRSQLPMLDRGVETSEAFKRLICDYLGVPIGQQLRLLRQAFANMKRQNQDGPVVSVAANDEPIIRPAMNNDRLLLRHDRLMIEQRELRHRRRLQEFHRLQEFRDDYQIQRDRRLVHLRRLHFPRVMAMAAYERDRSREREHHVGGRGRRDNNNDVEAAAVHPLPDELDFGSDDDSVILDLQREDGSDSDF</sequence>
<dbReference type="Proteomes" id="UP001295423">
    <property type="component" value="Unassembled WGS sequence"/>
</dbReference>
<dbReference type="Pfam" id="PF13475">
    <property type="entry name" value="DUF4116"/>
    <property type="match status" value="2"/>
</dbReference>
<keyword evidence="4" id="KW-1185">Reference proteome</keyword>
<feature type="domain" description="DUF4116" evidence="2">
    <location>
        <begin position="497"/>
        <end position="532"/>
    </location>
</feature>
<name>A0AAD2PVF4_9STRA</name>
<feature type="compositionally biased region" description="Polar residues" evidence="1">
    <location>
        <begin position="39"/>
        <end position="55"/>
    </location>
</feature>
<gene>
    <name evidence="3" type="ORF">CYCCA115_LOCUS15453</name>
</gene>
<feature type="compositionally biased region" description="Low complexity" evidence="1">
    <location>
        <begin position="17"/>
        <end position="37"/>
    </location>
</feature>
<organism evidence="3 4">
    <name type="scientific">Cylindrotheca closterium</name>
    <dbReference type="NCBI Taxonomy" id="2856"/>
    <lineage>
        <taxon>Eukaryota</taxon>
        <taxon>Sar</taxon>
        <taxon>Stramenopiles</taxon>
        <taxon>Ochrophyta</taxon>
        <taxon>Bacillariophyta</taxon>
        <taxon>Bacillariophyceae</taxon>
        <taxon>Bacillariophycidae</taxon>
        <taxon>Bacillariales</taxon>
        <taxon>Bacillariaceae</taxon>
        <taxon>Cylindrotheca</taxon>
    </lineage>
</organism>
<evidence type="ECO:0000313" key="3">
    <source>
        <dbReference type="EMBL" id="CAJ1954861.1"/>
    </source>
</evidence>
<feature type="compositionally biased region" description="Basic and acidic residues" evidence="1">
    <location>
        <begin position="718"/>
        <end position="737"/>
    </location>
</feature>
<feature type="domain" description="DUF4116" evidence="2">
    <location>
        <begin position="172"/>
        <end position="216"/>
    </location>
</feature>
<reference evidence="3" key="1">
    <citation type="submission" date="2023-08" db="EMBL/GenBank/DDBJ databases">
        <authorList>
            <person name="Audoor S."/>
            <person name="Bilcke G."/>
        </authorList>
    </citation>
    <scope>NUCLEOTIDE SEQUENCE</scope>
</reference>
<dbReference type="InterPro" id="IPR025197">
    <property type="entry name" value="DUF4116"/>
</dbReference>
<accession>A0AAD2PVF4</accession>
<feature type="region of interest" description="Disordered" evidence="1">
    <location>
        <begin position="718"/>
        <end position="757"/>
    </location>
</feature>
<evidence type="ECO:0000313" key="4">
    <source>
        <dbReference type="Proteomes" id="UP001295423"/>
    </source>
</evidence>
<protein>
    <recommendedName>
        <fullName evidence="2">DUF4116 domain-containing protein</fullName>
    </recommendedName>
</protein>
<proteinExistence type="predicted"/>
<comment type="caution">
    <text evidence="3">The sequence shown here is derived from an EMBL/GenBank/DDBJ whole genome shotgun (WGS) entry which is preliminary data.</text>
</comment>
<dbReference type="AlphaFoldDB" id="A0AAD2PVF4"/>
<feature type="region of interest" description="Disordered" evidence="1">
    <location>
        <begin position="1"/>
        <end position="55"/>
    </location>
</feature>
<evidence type="ECO:0000259" key="2">
    <source>
        <dbReference type="Pfam" id="PF13475"/>
    </source>
</evidence>
<evidence type="ECO:0000256" key="1">
    <source>
        <dbReference type="SAM" id="MobiDB-lite"/>
    </source>
</evidence>
<dbReference type="EMBL" id="CAKOGP040001870">
    <property type="protein sequence ID" value="CAJ1954861.1"/>
    <property type="molecule type" value="Genomic_DNA"/>
</dbReference>